<dbReference type="InterPro" id="IPR013087">
    <property type="entry name" value="Znf_C2H2_type"/>
</dbReference>
<comment type="caution">
    <text evidence="3">The sequence shown here is derived from an EMBL/GenBank/DDBJ whole genome shotgun (WGS) entry which is preliminary data.</text>
</comment>
<evidence type="ECO:0000256" key="1">
    <source>
        <dbReference type="SAM" id="MobiDB-lite"/>
    </source>
</evidence>
<keyword evidence="4" id="KW-1185">Reference proteome</keyword>
<dbReference type="PROSITE" id="PS00028">
    <property type="entry name" value="ZINC_FINGER_C2H2_1"/>
    <property type="match status" value="1"/>
</dbReference>
<protein>
    <recommendedName>
        <fullName evidence="2">C2H2-type domain-containing protein</fullName>
    </recommendedName>
</protein>
<reference evidence="3 4" key="1">
    <citation type="submission" date="2023-08" db="EMBL/GenBank/DDBJ databases">
        <title>Black Yeasts Isolated from many extreme environments.</title>
        <authorList>
            <person name="Coleine C."/>
            <person name="Stajich J.E."/>
            <person name="Selbmann L."/>
        </authorList>
    </citation>
    <scope>NUCLEOTIDE SEQUENCE [LARGE SCALE GENOMIC DNA]</scope>
    <source>
        <strain evidence="3 4">CCFEE 5885</strain>
    </source>
</reference>
<accession>A0ABR0JYC5</accession>
<feature type="domain" description="C2H2-type" evidence="2">
    <location>
        <begin position="145"/>
        <end position="165"/>
    </location>
</feature>
<organism evidence="3 4">
    <name type="scientific">Lithohypha guttulata</name>
    <dbReference type="NCBI Taxonomy" id="1690604"/>
    <lineage>
        <taxon>Eukaryota</taxon>
        <taxon>Fungi</taxon>
        <taxon>Dikarya</taxon>
        <taxon>Ascomycota</taxon>
        <taxon>Pezizomycotina</taxon>
        <taxon>Eurotiomycetes</taxon>
        <taxon>Chaetothyriomycetidae</taxon>
        <taxon>Chaetothyriales</taxon>
        <taxon>Trichomeriaceae</taxon>
        <taxon>Lithohypha</taxon>
    </lineage>
</organism>
<evidence type="ECO:0000313" key="4">
    <source>
        <dbReference type="Proteomes" id="UP001345013"/>
    </source>
</evidence>
<dbReference type="EMBL" id="JAVRRG010000175">
    <property type="protein sequence ID" value="KAK5079741.1"/>
    <property type="molecule type" value="Genomic_DNA"/>
</dbReference>
<sequence length="242" mass="28618">MSRQDELMEAYKQLYGRSGNDCEEYDEDRHDQETDNQSSAGTANMSFIDSLVTYLQAAAAVANVAVTTYRPGEEPYKDLEDISDYNNYTILYRPQGRKSLSTLQHHSLYSPCERALRLEFDTTYDTSRFYHPLSLDKPYKLIPECRRCLTIFGIPEDLSHHLKEHPDHMMRFRRKRWNPLSTFGINQGNRVCWTCGYSCNAQHRLDAHLERFDHRRHGIIPRYTEDNVAWDRKWSLRRTRNV</sequence>
<name>A0ABR0JYC5_9EURO</name>
<evidence type="ECO:0000259" key="2">
    <source>
        <dbReference type="PROSITE" id="PS00028"/>
    </source>
</evidence>
<feature type="region of interest" description="Disordered" evidence="1">
    <location>
        <begin position="18"/>
        <end position="41"/>
    </location>
</feature>
<evidence type="ECO:0000313" key="3">
    <source>
        <dbReference type="EMBL" id="KAK5079741.1"/>
    </source>
</evidence>
<gene>
    <name evidence="3" type="ORF">LTR24_008989</name>
</gene>
<dbReference type="Proteomes" id="UP001345013">
    <property type="component" value="Unassembled WGS sequence"/>
</dbReference>
<proteinExistence type="predicted"/>